<dbReference type="Proteomes" id="UP001419268">
    <property type="component" value="Unassembled WGS sequence"/>
</dbReference>
<evidence type="ECO:0000256" key="1">
    <source>
        <dbReference type="SAM" id="MobiDB-lite"/>
    </source>
</evidence>
<protein>
    <submittedName>
        <fullName evidence="2">Uncharacterized protein</fullName>
    </submittedName>
</protein>
<feature type="region of interest" description="Disordered" evidence="1">
    <location>
        <begin position="103"/>
        <end position="127"/>
    </location>
</feature>
<dbReference type="AlphaFoldDB" id="A0AAP0E260"/>
<keyword evidence="3" id="KW-1185">Reference proteome</keyword>
<reference evidence="2 3" key="1">
    <citation type="submission" date="2024-01" db="EMBL/GenBank/DDBJ databases">
        <title>Genome assemblies of Stephania.</title>
        <authorList>
            <person name="Yang L."/>
        </authorList>
    </citation>
    <scope>NUCLEOTIDE SEQUENCE [LARGE SCALE GENOMIC DNA]</scope>
    <source>
        <strain evidence="2">JXDWG</strain>
        <tissue evidence="2">Leaf</tissue>
    </source>
</reference>
<gene>
    <name evidence="2" type="ORF">Scep_030281</name>
</gene>
<sequence>MAYNGGLNSKIHSSSSRAIHRVVELRRSHDALSTVVVSRRGSIGPATRHRVVAPRCSQAAAAAIACSLRATAAARHSGSTATAALLEPLLLASVLVDRAAARSRRHSRATSSAASPQPPPRSPPSRASWFVAAATMPCSLRRSLRWPVAASRLERKPPNTQGKESNTPEMEVKRYPEPNMHTVVVFTGKEMGKNGPPVSVADNLDPSPHGCQSSSGDRLIEKSKAFHLKSDMRFKI</sequence>
<evidence type="ECO:0000313" key="2">
    <source>
        <dbReference type="EMBL" id="KAK9083810.1"/>
    </source>
</evidence>
<accession>A0AAP0E260</accession>
<comment type="caution">
    <text evidence="2">The sequence shown here is derived from an EMBL/GenBank/DDBJ whole genome shotgun (WGS) entry which is preliminary data.</text>
</comment>
<evidence type="ECO:0000313" key="3">
    <source>
        <dbReference type="Proteomes" id="UP001419268"/>
    </source>
</evidence>
<dbReference type="EMBL" id="JBBNAG010000013">
    <property type="protein sequence ID" value="KAK9083810.1"/>
    <property type="molecule type" value="Genomic_DNA"/>
</dbReference>
<organism evidence="2 3">
    <name type="scientific">Stephania cephalantha</name>
    <dbReference type="NCBI Taxonomy" id="152367"/>
    <lineage>
        <taxon>Eukaryota</taxon>
        <taxon>Viridiplantae</taxon>
        <taxon>Streptophyta</taxon>
        <taxon>Embryophyta</taxon>
        <taxon>Tracheophyta</taxon>
        <taxon>Spermatophyta</taxon>
        <taxon>Magnoliopsida</taxon>
        <taxon>Ranunculales</taxon>
        <taxon>Menispermaceae</taxon>
        <taxon>Menispermoideae</taxon>
        <taxon>Cissampelideae</taxon>
        <taxon>Stephania</taxon>
    </lineage>
</organism>
<proteinExistence type="predicted"/>
<name>A0AAP0E260_9MAGN</name>